<evidence type="ECO:0000313" key="3">
    <source>
        <dbReference type="Proteomes" id="UP000000733"/>
    </source>
</evidence>
<feature type="region of interest" description="Disordered" evidence="1">
    <location>
        <begin position="299"/>
        <end position="358"/>
    </location>
</feature>
<name>Q9FZT1_9VIRU</name>
<dbReference type="InterPro" id="IPR020973">
    <property type="entry name" value="Packaging_enz_P4"/>
</dbReference>
<dbReference type="Pfam" id="PF11602">
    <property type="entry name" value="NTPase_P4"/>
    <property type="match status" value="1"/>
</dbReference>
<dbReference type="SMR" id="Q9FZT1"/>
<dbReference type="PDBsum" id="4BLP"/>
<feature type="compositionally biased region" description="Basic and acidic residues" evidence="1">
    <location>
        <begin position="311"/>
        <end position="323"/>
    </location>
</feature>
<dbReference type="Proteomes" id="UP000000733">
    <property type="component" value="Genome"/>
</dbReference>
<dbReference type="RefSeq" id="NP_690818.1">
    <property type="nucleotide sequence ID" value="NC_004172.1"/>
</dbReference>
<feature type="region of interest" description="Disordered" evidence="1">
    <location>
        <begin position="1"/>
        <end position="35"/>
    </location>
</feature>
<reference evidence="2 3" key="2">
    <citation type="journal article" date="2000" name="Virology">
        <title>Characterization of phi 13, a bacteriophage related to phi 6 and containing three dsRNA genomic segments.</title>
        <authorList>
            <person name="Qiao X."/>
            <person name="Qiao J."/>
            <person name="Onodera S."/>
            <person name="Mindich L."/>
        </authorList>
    </citation>
    <scope>NUCLEOTIDE SEQUENCE [LARGE SCALE GENOMIC DNA]</scope>
</reference>
<gene>
    <name evidence="2" type="primary">4</name>
</gene>
<dbReference type="SUPFAM" id="SSF52540">
    <property type="entry name" value="P-loop containing nucleoside triphosphate hydrolases"/>
    <property type="match status" value="1"/>
</dbReference>
<protein>
    <submittedName>
        <fullName evidence="2">p4</fullName>
    </submittedName>
</protein>
<evidence type="ECO:0007829" key="4">
    <source>
        <dbReference type="PDB" id="4BLP"/>
    </source>
</evidence>
<dbReference type="Gene3D" id="3.40.50.300">
    <property type="entry name" value="P-loop containing nucleotide triphosphate hydrolases"/>
    <property type="match status" value="1"/>
</dbReference>
<dbReference type="InterPro" id="IPR027417">
    <property type="entry name" value="P-loop_NTPase"/>
</dbReference>
<reference evidence="2 3" key="1">
    <citation type="journal article" date="1999" name="J. Bacteriol.">
        <title>Isolation of additional bacteriophages with genomes of segmented double-stranded RNA.</title>
        <authorList>
            <person name="Mindich L."/>
            <person name="Qiao X."/>
            <person name="Qiao J."/>
            <person name="Onodera S."/>
            <person name="Romantschuk M."/>
            <person name="Hoogstraten D."/>
        </authorList>
    </citation>
    <scope>NUCLEOTIDE SEQUENCE [LARGE SCALE GENOMIC DNA]</scope>
</reference>
<dbReference type="EMBL" id="AF261668">
    <property type="protein sequence ID" value="AAG00445.1"/>
    <property type="molecule type" value="Genomic_RNA"/>
</dbReference>
<reference evidence="4" key="3">
    <citation type="journal article" date="2013" name="Nucleic Acids Res.">
        <title>Tracking in atomic detail the functional specializations in viral RecA helicases that occur during evolution.</title>
        <authorList>
            <person name="El Omari K."/>
            <person name="Meier C."/>
            <person name="Kainov D."/>
            <person name="Sutton G."/>
            <person name="Grimes J.M."/>
            <person name="Poranen M.M."/>
            <person name="Bamford D.H."/>
            <person name="Tuma R."/>
            <person name="Stuart D.I."/>
            <person name="Mancini E.J."/>
        </authorList>
    </citation>
    <scope>X-RAY CRYSTALLOGRAPHY (1.70 ANGSTROMS)</scope>
</reference>
<dbReference type="EvolutionaryTrace" id="Q9FZT1"/>
<keyword evidence="3" id="KW-1185">Reference proteome</keyword>
<evidence type="ECO:0000313" key="2">
    <source>
        <dbReference type="EMBL" id="AAG00445.1"/>
    </source>
</evidence>
<organism evidence="2 3">
    <name type="scientific">Pseudomonas phage phi13</name>
    <dbReference type="NCBI Taxonomy" id="134554"/>
    <lineage>
        <taxon>Viruses</taxon>
        <taxon>Riboviria</taxon>
        <taxon>Orthornavirae</taxon>
        <taxon>Duplornaviricota</taxon>
        <taxon>Vidaverviricetes</taxon>
        <taxon>Mindivirales</taxon>
        <taxon>Cystoviridae</taxon>
        <taxon>Gammacystovirus</taxon>
        <taxon>Gammacystovirus phi13</taxon>
        <taxon>Cystovirus phi13</taxon>
    </lineage>
</organism>
<proteinExistence type="evidence at protein level"/>
<sequence>MTDEKKVPSKPARPARKPRADKPADAKPAAVPKVAAPAVVEGSSTNAAAVKKSLRDGGMTALPSEILFAVGSIPLVVDKDALSTLAAALVASDDPSTWFVANRELIRAVVFVPQQNNVLRATPLLSVRPVASLSSVHNWQVRNHLSGLHVVVGGTGAGKSKWLNAQTPDVTIRWGEPGETFDMEESSIAVADLTEMLAVALLLATADYRVVIDSFRNLVFGITGAAGPGGVSVALYAALTSLNNICAELGVLLVAAINPMSSDDKVSLVYNNIAASVAGMTVVNNAAVVSQTIRSGTGRIFSGEPAPRNDSPVEYHEPRHTQLDEPSGPSARIRLESNNIDPDDENDNRPRRGARISL</sequence>
<feature type="compositionally biased region" description="Low complexity" evidence="1">
    <location>
        <begin position="26"/>
        <end position="35"/>
    </location>
</feature>
<accession>Q9FZT1</accession>
<evidence type="ECO:0000256" key="1">
    <source>
        <dbReference type="SAM" id="MobiDB-lite"/>
    </source>
</evidence>
<dbReference type="PDB" id="4BLP">
    <property type="method" value="X-ray"/>
    <property type="resolution" value="1.70 A"/>
    <property type="chains" value="A/B/C/D/E/F=1-358"/>
</dbReference>
<dbReference type="KEGG" id="vg:963884"/>
<dbReference type="GO" id="GO:0019072">
    <property type="term" value="P:viral genome packaging"/>
    <property type="evidence" value="ECO:0007669"/>
    <property type="project" value="InterPro"/>
</dbReference>
<keyword evidence="4" id="KW-0002">3D-structure</keyword>
<dbReference type="OrthoDB" id="31549at10239"/>